<dbReference type="OrthoDB" id="3254518at2"/>
<accession>A0A3P1VA74</accession>
<sequence length="213" mass="21992">MALAGCTAAMDMTISAQGTYDVVLEMRDTTGSTFGPSPDCSAYEDPTAMSIPEGTSVTTEVLTGEEGNGCLVTITGVEIPEASQAAEGTMVVRDGDLYTVTIPAFGPDASQGAAQGQDGSFNSVVRARASIAFPGAVTRADDGGRINGRTVTWEDADVLVEGVSASGYAQDARGVPWWKRAGGWLTAALVMAGAGAGVAAVRRRRAPGRRRRR</sequence>
<dbReference type="Pfam" id="PF21946">
    <property type="entry name" value="LppM"/>
    <property type="match status" value="1"/>
</dbReference>
<dbReference type="InterPro" id="IPR053807">
    <property type="entry name" value="LppM"/>
</dbReference>
<keyword evidence="3" id="KW-0396">Initiation factor</keyword>
<evidence type="ECO:0000259" key="2">
    <source>
        <dbReference type="Pfam" id="PF21946"/>
    </source>
</evidence>
<evidence type="ECO:0000256" key="1">
    <source>
        <dbReference type="SAM" id="Phobius"/>
    </source>
</evidence>
<proteinExistence type="predicted"/>
<organism evidence="3 4">
    <name type="scientific">Actinomyces bowdenii</name>
    <dbReference type="NCBI Taxonomy" id="131109"/>
    <lineage>
        <taxon>Bacteria</taxon>
        <taxon>Bacillati</taxon>
        <taxon>Actinomycetota</taxon>
        <taxon>Actinomycetes</taxon>
        <taxon>Actinomycetales</taxon>
        <taxon>Actinomycetaceae</taxon>
        <taxon>Actinomyces</taxon>
    </lineage>
</organism>
<keyword evidence="1" id="KW-0812">Transmembrane</keyword>
<dbReference type="GO" id="GO:0003743">
    <property type="term" value="F:translation initiation factor activity"/>
    <property type="evidence" value="ECO:0007669"/>
    <property type="project" value="UniProtKB-KW"/>
</dbReference>
<keyword evidence="3" id="KW-0648">Protein biosynthesis</keyword>
<feature type="domain" description="LppM" evidence="2">
    <location>
        <begin position="9"/>
        <end position="165"/>
    </location>
</feature>
<protein>
    <submittedName>
        <fullName evidence="3">Translation initiation factor 2</fullName>
    </submittedName>
</protein>
<evidence type="ECO:0000313" key="4">
    <source>
        <dbReference type="Proteomes" id="UP000271272"/>
    </source>
</evidence>
<keyword evidence="1" id="KW-1133">Transmembrane helix</keyword>
<gene>
    <name evidence="3" type="ORF">EII10_02185</name>
</gene>
<dbReference type="EMBL" id="RQZC01000001">
    <property type="protein sequence ID" value="RRD31031.1"/>
    <property type="molecule type" value="Genomic_DNA"/>
</dbReference>
<feature type="transmembrane region" description="Helical" evidence="1">
    <location>
        <begin position="181"/>
        <end position="201"/>
    </location>
</feature>
<keyword evidence="1" id="KW-0472">Membrane</keyword>
<name>A0A3P1VA74_9ACTO</name>
<reference evidence="3 4" key="1">
    <citation type="submission" date="2018-11" db="EMBL/GenBank/DDBJ databases">
        <title>Genomes From Bacteria Associated with the Canine Oral Cavity: a Test Case for Automated Genome-Based Taxonomic Assignment.</title>
        <authorList>
            <person name="Coil D.A."/>
            <person name="Jospin G."/>
            <person name="Darling A.E."/>
            <person name="Wallis C."/>
            <person name="Davis I.J."/>
            <person name="Harris S."/>
            <person name="Eisen J.A."/>
            <person name="Holcombe L.J."/>
            <person name="O'Flynn C."/>
        </authorList>
    </citation>
    <scope>NUCLEOTIDE SEQUENCE [LARGE SCALE GENOMIC DNA]</scope>
    <source>
        <strain evidence="3 4">OH5050</strain>
    </source>
</reference>
<evidence type="ECO:0000313" key="3">
    <source>
        <dbReference type="EMBL" id="RRD31031.1"/>
    </source>
</evidence>
<dbReference type="AlphaFoldDB" id="A0A3P1VA74"/>
<dbReference type="Proteomes" id="UP000271272">
    <property type="component" value="Unassembled WGS sequence"/>
</dbReference>
<comment type="caution">
    <text evidence="3">The sequence shown here is derived from an EMBL/GenBank/DDBJ whole genome shotgun (WGS) entry which is preliminary data.</text>
</comment>
<keyword evidence="4" id="KW-1185">Reference proteome</keyword>